<evidence type="ECO:0000256" key="1">
    <source>
        <dbReference type="ARBA" id="ARBA00004761"/>
    </source>
</evidence>
<organism evidence="11 12">
    <name type="scientific">Pannus brasiliensis CCIBt3594</name>
    <dbReference type="NCBI Taxonomy" id="1427578"/>
    <lineage>
        <taxon>Bacteria</taxon>
        <taxon>Bacillati</taxon>
        <taxon>Cyanobacteriota</taxon>
        <taxon>Cyanophyceae</taxon>
        <taxon>Oscillatoriophycideae</taxon>
        <taxon>Chroococcales</taxon>
        <taxon>Microcystaceae</taxon>
        <taxon>Pannus</taxon>
    </lineage>
</organism>
<dbReference type="Pfam" id="PF01202">
    <property type="entry name" value="SKI"/>
    <property type="match status" value="1"/>
</dbReference>
<protein>
    <recommendedName>
        <fullName evidence="3 10">Gluconokinase</fullName>
        <ecNumber evidence="3 10">2.7.1.12</ecNumber>
    </recommendedName>
</protein>
<dbReference type="GO" id="GO:0019521">
    <property type="term" value="P:D-gluconate metabolic process"/>
    <property type="evidence" value="ECO:0007669"/>
    <property type="project" value="UniProtKB-KW"/>
</dbReference>
<evidence type="ECO:0000256" key="6">
    <source>
        <dbReference type="ARBA" id="ARBA00022777"/>
    </source>
</evidence>
<accession>A0AAW9QDK0</accession>
<dbReference type="GO" id="GO:0005524">
    <property type="term" value="F:ATP binding"/>
    <property type="evidence" value="ECO:0007669"/>
    <property type="project" value="UniProtKB-KW"/>
</dbReference>
<comment type="pathway">
    <text evidence="1">Carbohydrate acid metabolism.</text>
</comment>
<evidence type="ECO:0000256" key="2">
    <source>
        <dbReference type="ARBA" id="ARBA00008420"/>
    </source>
</evidence>
<keyword evidence="8" id="KW-0311">Gluconate utilization</keyword>
<dbReference type="GO" id="GO:0005737">
    <property type="term" value="C:cytoplasm"/>
    <property type="evidence" value="ECO:0007669"/>
    <property type="project" value="TreeGrafter"/>
</dbReference>
<evidence type="ECO:0000256" key="3">
    <source>
        <dbReference type="ARBA" id="ARBA00012054"/>
    </source>
</evidence>
<proteinExistence type="inferred from homology"/>
<dbReference type="InterPro" id="IPR031322">
    <property type="entry name" value="Shikimate/glucono_kinase"/>
</dbReference>
<keyword evidence="7 10" id="KW-0067">ATP-binding</keyword>
<keyword evidence="6 10" id="KW-0418">Kinase</keyword>
<evidence type="ECO:0000256" key="4">
    <source>
        <dbReference type="ARBA" id="ARBA00022679"/>
    </source>
</evidence>
<comment type="similarity">
    <text evidence="2 10">Belongs to the gluconokinase GntK/GntV family.</text>
</comment>
<dbReference type="FunFam" id="3.40.50.300:FF:000522">
    <property type="entry name" value="Gluconokinase"/>
    <property type="match status" value="1"/>
</dbReference>
<keyword evidence="4 10" id="KW-0808">Transferase</keyword>
<dbReference type="RefSeq" id="WP_332863305.1">
    <property type="nucleotide sequence ID" value="NZ_JBAFSM010000002.1"/>
</dbReference>
<dbReference type="GO" id="GO:0046316">
    <property type="term" value="F:gluconokinase activity"/>
    <property type="evidence" value="ECO:0007669"/>
    <property type="project" value="UniProtKB-EC"/>
</dbReference>
<gene>
    <name evidence="11" type="ORF">V0288_01895</name>
</gene>
<dbReference type="Proteomes" id="UP001328733">
    <property type="component" value="Unassembled WGS sequence"/>
</dbReference>
<dbReference type="PANTHER" id="PTHR43442">
    <property type="entry name" value="GLUCONOKINASE-RELATED"/>
    <property type="match status" value="1"/>
</dbReference>
<dbReference type="EC" id="2.7.1.12" evidence="3 10"/>
<sequence>MICVLMGVSGSGKSTIGQLLAERLGWPFYDGDDFHPIANIEKMRRGIPLTDADRLPWLNALRKKMRQIDRDAIFACSSLKSGYREYLREGVADIVWIYLKGDYSLLRERMRGREGHFMKAEMLRSQLETLEEPTDALILEIDRSPEEIVGAIVDFLEKRDREPR</sequence>
<evidence type="ECO:0000313" key="12">
    <source>
        <dbReference type="Proteomes" id="UP001328733"/>
    </source>
</evidence>
<dbReference type="Gene3D" id="3.40.50.300">
    <property type="entry name" value="P-loop containing nucleotide triphosphate hydrolases"/>
    <property type="match status" value="1"/>
</dbReference>
<evidence type="ECO:0000256" key="9">
    <source>
        <dbReference type="ARBA" id="ARBA00048090"/>
    </source>
</evidence>
<reference evidence="11 12" key="1">
    <citation type="submission" date="2024-01" db="EMBL/GenBank/DDBJ databases">
        <title>Genomic insights into the taxonomy and metabolism of the cyanobacterium Pannus brasiliensis CCIBt3594.</title>
        <authorList>
            <person name="Machado M."/>
            <person name="Botero N.B."/>
            <person name="Andreote A.P.D."/>
            <person name="Feitosa A.M.T."/>
            <person name="Popin R."/>
            <person name="Sivonen K."/>
            <person name="Fiore M.F."/>
        </authorList>
    </citation>
    <scope>NUCLEOTIDE SEQUENCE [LARGE SCALE GENOMIC DNA]</scope>
    <source>
        <strain evidence="11 12">CCIBt3594</strain>
    </source>
</reference>
<dbReference type="InterPro" id="IPR027417">
    <property type="entry name" value="P-loop_NTPase"/>
</dbReference>
<keyword evidence="12" id="KW-1185">Reference proteome</keyword>
<dbReference type="NCBIfam" id="TIGR01313">
    <property type="entry name" value="therm_gnt_kin"/>
    <property type="match status" value="1"/>
</dbReference>
<name>A0AAW9QDK0_9CHRO</name>
<dbReference type="SUPFAM" id="SSF52540">
    <property type="entry name" value="P-loop containing nucleoside triphosphate hydrolases"/>
    <property type="match status" value="1"/>
</dbReference>
<dbReference type="InterPro" id="IPR006001">
    <property type="entry name" value="Therm_gnt_kin"/>
</dbReference>
<comment type="catalytic activity">
    <reaction evidence="9 10">
        <text>D-gluconate + ATP = 6-phospho-D-gluconate + ADP + H(+)</text>
        <dbReference type="Rhea" id="RHEA:19433"/>
        <dbReference type="ChEBI" id="CHEBI:15378"/>
        <dbReference type="ChEBI" id="CHEBI:18391"/>
        <dbReference type="ChEBI" id="CHEBI:30616"/>
        <dbReference type="ChEBI" id="CHEBI:58759"/>
        <dbReference type="ChEBI" id="CHEBI:456216"/>
        <dbReference type="EC" id="2.7.1.12"/>
    </reaction>
</comment>
<dbReference type="AlphaFoldDB" id="A0AAW9QDK0"/>
<evidence type="ECO:0000256" key="8">
    <source>
        <dbReference type="ARBA" id="ARBA00023064"/>
    </source>
</evidence>
<evidence type="ECO:0000256" key="5">
    <source>
        <dbReference type="ARBA" id="ARBA00022741"/>
    </source>
</evidence>
<keyword evidence="5 10" id="KW-0547">Nucleotide-binding</keyword>
<dbReference type="EMBL" id="JBAFSM010000002">
    <property type="protein sequence ID" value="MEG3435857.1"/>
    <property type="molecule type" value="Genomic_DNA"/>
</dbReference>
<evidence type="ECO:0000313" key="11">
    <source>
        <dbReference type="EMBL" id="MEG3435857.1"/>
    </source>
</evidence>
<dbReference type="CDD" id="cd02021">
    <property type="entry name" value="GntK"/>
    <property type="match status" value="1"/>
</dbReference>
<comment type="caution">
    <text evidence="11">The sequence shown here is derived from an EMBL/GenBank/DDBJ whole genome shotgun (WGS) entry which is preliminary data.</text>
</comment>
<evidence type="ECO:0000256" key="7">
    <source>
        <dbReference type="ARBA" id="ARBA00022840"/>
    </source>
</evidence>
<evidence type="ECO:0000256" key="10">
    <source>
        <dbReference type="RuleBase" id="RU363066"/>
    </source>
</evidence>
<dbReference type="PANTHER" id="PTHR43442:SF3">
    <property type="entry name" value="GLUCONOKINASE-RELATED"/>
    <property type="match status" value="1"/>
</dbReference>